<dbReference type="Gene3D" id="3.90.1420.10">
    <property type="entry name" value="Rubisco LSMT, substrate-binding domain"/>
    <property type="match status" value="1"/>
</dbReference>
<accession>A0A8J4AV17</accession>
<evidence type="ECO:0008006" key="6">
    <source>
        <dbReference type="Google" id="ProtNLM"/>
    </source>
</evidence>
<keyword evidence="3" id="KW-0949">S-adenosyl-L-methionine</keyword>
<organism evidence="4 5">
    <name type="scientific">Volvox africanus</name>
    <dbReference type="NCBI Taxonomy" id="51714"/>
    <lineage>
        <taxon>Eukaryota</taxon>
        <taxon>Viridiplantae</taxon>
        <taxon>Chlorophyta</taxon>
        <taxon>core chlorophytes</taxon>
        <taxon>Chlorophyceae</taxon>
        <taxon>CS clade</taxon>
        <taxon>Chlamydomonadales</taxon>
        <taxon>Volvocaceae</taxon>
        <taxon>Volvox</taxon>
    </lineage>
</organism>
<dbReference type="CDD" id="cd10527">
    <property type="entry name" value="SET_LSMT"/>
    <property type="match status" value="1"/>
</dbReference>
<keyword evidence="1" id="KW-0489">Methyltransferase</keyword>
<dbReference type="SUPFAM" id="SSF82199">
    <property type="entry name" value="SET domain"/>
    <property type="match status" value="1"/>
</dbReference>
<dbReference type="EMBL" id="BNCO01000005">
    <property type="protein sequence ID" value="GIL48199.1"/>
    <property type="molecule type" value="Genomic_DNA"/>
</dbReference>
<sequence>MQGVSFPPRRTTVWPSRVLADCRTPFIHFWHIHKVDFILPLVLDRTKRLKAARNTSCISRSVVATQSSSYIEALSDSLNPTAFDPDALAKAAGVQRLVHCGPTPLGRGLVAPHSLDRQAIVSVPLQNTLVITDEPLTGISVFGDRCQGLWQQHHGQLPQQLLDFLTGDARWDVRMTAWLLWVASELPDSPVWGPYLSSLPPADEVTCLLNYGPDEARELQFKELVEEARSQHKWALTVHRSYFGTEGELRQLRLAARQEDTLWAMSMVRTRTFSEDVNGEGLTLMVPYADMANHSFQHNATFCMARDNKRFELRLLFPLVKGEEATICYGEGKPNFEVMRDYGFITPGNPNDRITLPNQDTLPALNGASLLEALGLKGDWRNGGKLTRVLPEASSGGESANLLALARQTNAVLSMNLNDGFPSPKAGGLFGGWPGATSWTDAGRPPPQRLNCSTATITTERAAISILRQSYQAALDELPTSIAEDKSLLAHDQASGGAAVPLPSRMAAAVCCRLEHKLLLAEALRALEVYDIWLHERQRSVHISIR</sequence>
<dbReference type="GO" id="GO:0032259">
    <property type="term" value="P:methylation"/>
    <property type="evidence" value="ECO:0007669"/>
    <property type="project" value="UniProtKB-KW"/>
</dbReference>
<dbReference type="InterPro" id="IPR046341">
    <property type="entry name" value="SET_dom_sf"/>
</dbReference>
<dbReference type="InterPro" id="IPR036464">
    <property type="entry name" value="Rubisco_LSMT_subst-bd_sf"/>
</dbReference>
<protein>
    <recommendedName>
        <fullName evidence="6">SET domain-containing protein</fullName>
    </recommendedName>
</protein>
<keyword evidence="5" id="KW-1185">Reference proteome</keyword>
<comment type="caution">
    <text evidence="4">The sequence shown here is derived from an EMBL/GenBank/DDBJ whole genome shotgun (WGS) entry which is preliminary data.</text>
</comment>
<reference evidence="4" key="1">
    <citation type="journal article" date="2021" name="Proc. Natl. Acad. Sci. U.S.A.">
        <title>Three genomes in the algal genus Volvox reveal the fate of a haploid sex-determining region after a transition to homothallism.</title>
        <authorList>
            <person name="Yamamoto K."/>
            <person name="Hamaji T."/>
            <person name="Kawai-Toyooka H."/>
            <person name="Matsuzaki R."/>
            <person name="Takahashi F."/>
            <person name="Nishimura Y."/>
            <person name="Kawachi M."/>
            <person name="Noguchi H."/>
            <person name="Minakuchi Y."/>
            <person name="Umen J.G."/>
            <person name="Toyoda A."/>
            <person name="Nozaki H."/>
        </authorList>
    </citation>
    <scope>NUCLEOTIDE SEQUENCE</scope>
    <source>
        <strain evidence="4">NIES-3780</strain>
    </source>
</reference>
<evidence type="ECO:0000313" key="5">
    <source>
        <dbReference type="Proteomes" id="UP000747399"/>
    </source>
</evidence>
<evidence type="ECO:0000256" key="2">
    <source>
        <dbReference type="ARBA" id="ARBA00022679"/>
    </source>
</evidence>
<dbReference type="InterPro" id="IPR050600">
    <property type="entry name" value="SETD3_SETD6_MTase"/>
</dbReference>
<evidence type="ECO:0000256" key="3">
    <source>
        <dbReference type="ARBA" id="ARBA00022691"/>
    </source>
</evidence>
<dbReference type="PANTHER" id="PTHR13271:SF137">
    <property type="entry name" value="SET DOMAIN-CONTAINING PROTEIN"/>
    <property type="match status" value="1"/>
</dbReference>
<proteinExistence type="predicted"/>
<dbReference type="GO" id="GO:0016279">
    <property type="term" value="F:protein-lysine N-methyltransferase activity"/>
    <property type="evidence" value="ECO:0007669"/>
    <property type="project" value="TreeGrafter"/>
</dbReference>
<dbReference type="SUPFAM" id="SSF81822">
    <property type="entry name" value="RuBisCo LSMT C-terminal, substrate-binding domain"/>
    <property type="match status" value="1"/>
</dbReference>
<keyword evidence="2" id="KW-0808">Transferase</keyword>
<dbReference type="AlphaFoldDB" id="A0A8J4AV17"/>
<evidence type="ECO:0000313" key="4">
    <source>
        <dbReference type="EMBL" id="GIL48199.1"/>
    </source>
</evidence>
<dbReference type="PANTHER" id="PTHR13271">
    <property type="entry name" value="UNCHARACTERIZED PUTATIVE METHYLTRANSFERASE"/>
    <property type="match status" value="1"/>
</dbReference>
<gene>
    <name evidence="4" type="ORF">Vafri_4886</name>
</gene>
<dbReference type="Proteomes" id="UP000747399">
    <property type="component" value="Unassembled WGS sequence"/>
</dbReference>
<dbReference type="Gene3D" id="3.90.1410.10">
    <property type="entry name" value="set domain protein methyltransferase, domain 1"/>
    <property type="match status" value="1"/>
</dbReference>
<name>A0A8J4AV17_9CHLO</name>
<evidence type="ECO:0000256" key="1">
    <source>
        <dbReference type="ARBA" id="ARBA00022603"/>
    </source>
</evidence>